<keyword evidence="1" id="KW-0812">Transmembrane</keyword>
<reference evidence="2 3" key="1">
    <citation type="submission" date="2018-01" db="EMBL/GenBank/DDBJ databases">
        <title>The draft genome sequence of Cohaesibacter sp. H1304.</title>
        <authorList>
            <person name="Wang N.-N."/>
            <person name="Du Z.-J."/>
        </authorList>
    </citation>
    <scope>NUCLEOTIDE SEQUENCE [LARGE SCALE GENOMIC DNA]</scope>
    <source>
        <strain evidence="2 3">H1304</strain>
    </source>
</reference>
<dbReference type="EMBL" id="PKUQ01000013">
    <property type="protein sequence ID" value="PLW77901.1"/>
    <property type="molecule type" value="Genomic_DNA"/>
</dbReference>
<dbReference type="Proteomes" id="UP000234881">
    <property type="component" value="Unassembled WGS sequence"/>
</dbReference>
<organism evidence="2 3">
    <name type="scientific">Cohaesibacter celericrescens</name>
    <dbReference type="NCBI Taxonomy" id="2067669"/>
    <lineage>
        <taxon>Bacteria</taxon>
        <taxon>Pseudomonadati</taxon>
        <taxon>Pseudomonadota</taxon>
        <taxon>Alphaproteobacteria</taxon>
        <taxon>Hyphomicrobiales</taxon>
        <taxon>Cohaesibacteraceae</taxon>
    </lineage>
</organism>
<keyword evidence="1" id="KW-0472">Membrane</keyword>
<proteinExistence type="predicted"/>
<protein>
    <submittedName>
        <fullName evidence="2">Uncharacterized protein</fullName>
    </submittedName>
</protein>
<comment type="caution">
    <text evidence="2">The sequence shown here is derived from an EMBL/GenBank/DDBJ whole genome shotgun (WGS) entry which is preliminary data.</text>
</comment>
<keyword evidence="1" id="KW-1133">Transmembrane helix</keyword>
<evidence type="ECO:0000313" key="3">
    <source>
        <dbReference type="Proteomes" id="UP000234881"/>
    </source>
</evidence>
<keyword evidence="3" id="KW-1185">Reference proteome</keyword>
<feature type="transmembrane region" description="Helical" evidence="1">
    <location>
        <begin position="9"/>
        <end position="26"/>
    </location>
</feature>
<accession>A0A2N5XTR0</accession>
<evidence type="ECO:0000313" key="2">
    <source>
        <dbReference type="EMBL" id="PLW77901.1"/>
    </source>
</evidence>
<evidence type="ECO:0000256" key="1">
    <source>
        <dbReference type="SAM" id="Phobius"/>
    </source>
</evidence>
<dbReference type="AlphaFoldDB" id="A0A2N5XTR0"/>
<gene>
    <name evidence="2" type="ORF">C0081_07180</name>
</gene>
<name>A0A2N5XTR0_9HYPH</name>
<sequence>MLEMTTKDFAYFIGLAIAVAGSHFMLRAKVMVLEERLKGYSKAMQRIFDTLERIETKLDDKADK</sequence>